<protein>
    <submittedName>
        <fullName evidence="2">Uncharacterized protein</fullName>
    </submittedName>
</protein>
<proteinExistence type="predicted"/>
<evidence type="ECO:0000256" key="1">
    <source>
        <dbReference type="SAM" id="MobiDB-lite"/>
    </source>
</evidence>
<sequence length="95" mass="10805">MRELEEGKTLQIQSETEIGFSCKWILKNKRTEPSNKNRNTTAETPTKPPPGLLFSSLLSKPSVGGFAFFIKVTHADSVVMETRTEPHHRIKRNPR</sequence>
<evidence type="ECO:0000313" key="2">
    <source>
        <dbReference type="EMBL" id="KAL1253559.1"/>
    </source>
</evidence>
<evidence type="ECO:0000313" key="3">
    <source>
        <dbReference type="Proteomes" id="UP001558613"/>
    </source>
</evidence>
<accession>A0ABR3LPE7</accession>
<name>A0ABR3LPE7_9TELE</name>
<dbReference type="EMBL" id="JAYMGO010000021">
    <property type="protein sequence ID" value="KAL1253559.1"/>
    <property type="molecule type" value="Genomic_DNA"/>
</dbReference>
<organism evidence="2 3">
    <name type="scientific">Cirrhinus molitorella</name>
    <name type="common">mud carp</name>
    <dbReference type="NCBI Taxonomy" id="172907"/>
    <lineage>
        <taxon>Eukaryota</taxon>
        <taxon>Metazoa</taxon>
        <taxon>Chordata</taxon>
        <taxon>Craniata</taxon>
        <taxon>Vertebrata</taxon>
        <taxon>Euteleostomi</taxon>
        <taxon>Actinopterygii</taxon>
        <taxon>Neopterygii</taxon>
        <taxon>Teleostei</taxon>
        <taxon>Ostariophysi</taxon>
        <taxon>Cypriniformes</taxon>
        <taxon>Cyprinidae</taxon>
        <taxon>Labeoninae</taxon>
        <taxon>Labeonini</taxon>
        <taxon>Cirrhinus</taxon>
    </lineage>
</organism>
<keyword evidence="3" id="KW-1185">Reference proteome</keyword>
<reference evidence="2 3" key="1">
    <citation type="submission" date="2023-09" db="EMBL/GenBank/DDBJ databases">
        <authorList>
            <person name="Wang M."/>
        </authorList>
    </citation>
    <scope>NUCLEOTIDE SEQUENCE [LARGE SCALE GENOMIC DNA]</scope>
    <source>
        <strain evidence="2">GT-2023</strain>
        <tissue evidence="2">Liver</tissue>
    </source>
</reference>
<comment type="caution">
    <text evidence="2">The sequence shown here is derived from an EMBL/GenBank/DDBJ whole genome shotgun (WGS) entry which is preliminary data.</text>
</comment>
<gene>
    <name evidence="2" type="ORF">QQF64_018252</name>
</gene>
<dbReference type="Proteomes" id="UP001558613">
    <property type="component" value="Unassembled WGS sequence"/>
</dbReference>
<feature type="region of interest" description="Disordered" evidence="1">
    <location>
        <begin position="29"/>
        <end position="51"/>
    </location>
</feature>